<proteinExistence type="predicted"/>
<keyword evidence="16" id="KW-1185">Reference proteome</keyword>
<feature type="region of interest" description="Disordered" evidence="12">
    <location>
        <begin position="159"/>
        <end position="183"/>
    </location>
</feature>
<evidence type="ECO:0000256" key="1">
    <source>
        <dbReference type="ARBA" id="ARBA00001917"/>
    </source>
</evidence>
<dbReference type="RefSeq" id="WP_319843991.1">
    <property type="nucleotide sequence ID" value="NZ_JAXAFJ010000003.1"/>
</dbReference>
<dbReference type="InterPro" id="IPR017938">
    <property type="entry name" value="Riboflavin_synthase-like_b-brl"/>
</dbReference>
<evidence type="ECO:0000256" key="8">
    <source>
        <dbReference type="ARBA" id="ARBA00023002"/>
    </source>
</evidence>
<keyword evidence="3" id="KW-0004">4Fe-4S</keyword>
<dbReference type="Pfam" id="PF00667">
    <property type="entry name" value="FAD_binding_1"/>
    <property type="match status" value="1"/>
</dbReference>
<feature type="region of interest" description="Disordered" evidence="12">
    <location>
        <begin position="50"/>
        <end position="78"/>
    </location>
</feature>
<dbReference type="InterPro" id="IPR039261">
    <property type="entry name" value="FNR_nucleotide-bd"/>
</dbReference>
<dbReference type="InterPro" id="IPR001709">
    <property type="entry name" value="Flavoprot_Pyr_Nucl_cyt_Rdtase"/>
</dbReference>
<evidence type="ECO:0000256" key="7">
    <source>
        <dbReference type="ARBA" id="ARBA00022827"/>
    </source>
</evidence>
<dbReference type="Gene3D" id="2.40.30.10">
    <property type="entry name" value="Translation factors"/>
    <property type="match status" value="1"/>
</dbReference>
<dbReference type="Gene3D" id="3.40.50.80">
    <property type="entry name" value="Nucleotide-binding domain of ferredoxin-NADP reductase (FNR) module"/>
    <property type="match status" value="1"/>
</dbReference>
<keyword evidence="11" id="KW-0198">Cysteine biosynthesis</keyword>
<dbReference type="GO" id="GO:0004783">
    <property type="term" value="F:sulfite reductase (NADPH) activity"/>
    <property type="evidence" value="ECO:0007669"/>
    <property type="project" value="UniProtKB-EC"/>
</dbReference>
<sequence>MTVQPQPFFTPVLPDNAPFSAEQRSWLNGFFAGLLSLDGQAPSMLSPEQAAAFLPGGPSAEQQAQAENREEADDGAPWHDPAMPLAERMSLAEARPLRRRMMAAMAQQDCGQCGYNCEDYSDALAARKEERLNLCQPGGKETLRMLKRLAEELDGGVVSAAPAAPTPAPAHVEPPKPGRSREHPVDATFLSRRRLNGEGSAKETWHVEFALPEGLDYNAGDSFGLMPLNDGALVDAVLARLGLPTDVELEGRPVRDVLLRETSLGAAPDALFALLGEMAEDADDKIRFARMAEGEDPDGDLETTDVLAALERSPSIVLEPGAFLSTLDPLQPRLYSISSSPRAAPGQLTLTVDAVRYDVGARERLGVASTFLGDRIAEGAALPVYVQKAHGFALPESGEVPIIMVGPGTGIAPFRAFLQERMATAAAGGAWLFYGHQRRETDFFYEDELAAMQAAGTLTRLSTAWSRDGERKVYVQDRMREEGAELFAWMERGAHFYVCGDAKRMAADVDRALHDVVATHGGRDAAAAKAYIASLKAAHRYQADVY</sequence>
<keyword evidence="7" id="KW-0274">FAD</keyword>
<evidence type="ECO:0000256" key="4">
    <source>
        <dbReference type="ARBA" id="ARBA00022630"/>
    </source>
</evidence>
<accession>A0ABU4RM17</accession>
<reference evidence="15 16" key="1">
    <citation type="submission" date="2023-11" db="EMBL/GenBank/DDBJ databases">
        <authorList>
            <person name="Bao R."/>
        </authorList>
    </citation>
    <scope>NUCLEOTIDE SEQUENCE [LARGE SCALE GENOMIC DNA]</scope>
    <source>
        <strain evidence="15 16">PJ23</strain>
    </source>
</reference>
<feature type="compositionally biased region" description="Basic and acidic residues" evidence="12">
    <location>
        <begin position="173"/>
        <end position="183"/>
    </location>
</feature>
<dbReference type="InterPro" id="IPR007202">
    <property type="entry name" value="4Fe-4S_dom"/>
</dbReference>
<dbReference type="InterPro" id="IPR017927">
    <property type="entry name" value="FAD-bd_FR_type"/>
</dbReference>
<dbReference type="SUPFAM" id="SSF52343">
    <property type="entry name" value="Ferredoxin reductase-like, C-terminal NADP-linked domain"/>
    <property type="match status" value="1"/>
</dbReference>
<dbReference type="PANTHER" id="PTHR19384:SF128">
    <property type="entry name" value="NADPH OXIDOREDUCTASE A"/>
    <property type="match status" value="1"/>
</dbReference>
<dbReference type="Gene3D" id="1.20.990.10">
    <property type="entry name" value="NADPH-cytochrome p450 Reductase, Chain A, domain 3"/>
    <property type="match status" value="1"/>
</dbReference>
<gene>
    <name evidence="15" type="ORF">SCD90_07315</name>
</gene>
<dbReference type="InterPro" id="IPR003097">
    <property type="entry name" value="CysJ-like_FAD-binding"/>
</dbReference>
<keyword evidence="5" id="KW-0288">FMN</keyword>
<evidence type="ECO:0000256" key="12">
    <source>
        <dbReference type="SAM" id="MobiDB-lite"/>
    </source>
</evidence>
<evidence type="ECO:0000256" key="3">
    <source>
        <dbReference type="ARBA" id="ARBA00022485"/>
    </source>
</evidence>
<dbReference type="Proteomes" id="UP001274321">
    <property type="component" value="Unassembled WGS sequence"/>
</dbReference>
<keyword evidence="10" id="KW-0411">Iron-sulfur</keyword>
<dbReference type="InterPro" id="IPR001433">
    <property type="entry name" value="OxRdtase_FAD/NAD-bd"/>
</dbReference>
<keyword evidence="4" id="KW-0285">Flavoprotein</keyword>
<protein>
    <submittedName>
        <fullName evidence="15">Sulfite reductase subunit alpha</fullName>
        <ecNumber evidence="15">1.8.1.2</ecNumber>
    </submittedName>
</protein>
<dbReference type="SUPFAM" id="SSF63380">
    <property type="entry name" value="Riboflavin synthase domain-like"/>
    <property type="match status" value="1"/>
</dbReference>
<evidence type="ECO:0000256" key="10">
    <source>
        <dbReference type="ARBA" id="ARBA00023014"/>
    </source>
</evidence>
<dbReference type="PROSITE" id="PS51656">
    <property type="entry name" value="4FE4S"/>
    <property type="match status" value="1"/>
</dbReference>
<keyword evidence="11" id="KW-0028">Amino-acid biosynthesis</keyword>
<organism evidence="15 16">
    <name type="scientific">Terrihabitans rhizophilus</name>
    <dbReference type="NCBI Taxonomy" id="3092662"/>
    <lineage>
        <taxon>Bacteria</taxon>
        <taxon>Pseudomonadati</taxon>
        <taxon>Pseudomonadota</taxon>
        <taxon>Alphaproteobacteria</taxon>
        <taxon>Hyphomicrobiales</taxon>
        <taxon>Terrihabitans</taxon>
    </lineage>
</organism>
<feature type="domain" description="4Fe-4S" evidence="14">
    <location>
        <begin position="92"/>
        <end position="152"/>
    </location>
</feature>
<evidence type="ECO:0000256" key="11">
    <source>
        <dbReference type="ARBA" id="ARBA00023192"/>
    </source>
</evidence>
<evidence type="ECO:0000259" key="14">
    <source>
        <dbReference type="PROSITE" id="PS51656"/>
    </source>
</evidence>
<evidence type="ECO:0000256" key="5">
    <source>
        <dbReference type="ARBA" id="ARBA00022643"/>
    </source>
</evidence>
<dbReference type="InterPro" id="IPR023173">
    <property type="entry name" value="NADPH_Cyt_P450_Rdtase_alpha"/>
</dbReference>
<dbReference type="Pfam" id="PF00175">
    <property type="entry name" value="NAD_binding_1"/>
    <property type="match status" value="1"/>
</dbReference>
<evidence type="ECO:0000313" key="16">
    <source>
        <dbReference type="Proteomes" id="UP001274321"/>
    </source>
</evidence>
<comment type="cofactor">
    <cofactor evidence="2">
        <name>FAD</name>
        <dbReference type="ChEBI" id="CHEBI:57692"/>
    </cofactor>
</comment>
<comment type="caution">
    <text evidence="15">The sequence shown here is derived from an EMBL/GenBank/DDBJ whole genome shotgun (WGS) entry which is preliminary data.</text>
</comment>
<comment type="cofactor">
    <cofactor evidence="1">
        <name>FMN</name>
        <dbReference type="ChEBI" id="CHEBI:58210"/>
    </cofactor>
</comment>
<keyword evidence="8 15" id="KW-0560">Oxidoreductase</keyword>
<dbReference type="NCBIfam" id="NF004859">
    <property type="entry name" value="PRK06214.1"/>
    <property type="match status" value="1"/>
</dbReference>
<evidence type="ECO:0000313" key="15">
    <source>
        <dbReference type="EMBL" id="MDX6805868.1"/>
    </source>
</evidence>
<dbReference type="EMBL" id="JAXAFJ010000003">
    <property type="protein sequence ID" value="MDX6805868.1"/>
    <property type="molecule type" value="Genomic_DNA"/>
</dbReference>
<evidence type="ECO:0000256" key="2">
    <source>
        <dbReference type="ARBA" id="ARBA00001974"/>
    </source>
</evidence>
<keyword evidence="9" id="KW-0408">Iron</keyword>
<evidence type="ECO:0000256" key="6">
    <source>
        <dbReference type="ARBA" id="ARBA00022723"/>
    </source>
</evidence>
<dbReference type="PROSITE" id="PS51384">
    <property type="entry name" value="FAD_FR"/>
    <property type="match status" value="1"/>
</dbReference>
<evidence type="ECO:0000259" key="13">
    <source>
        <dbReference type="PROSITE" id="PS51384"/>
    </source>
</evidence>
<name>A0ABU4RM17_9HYPH</name>
<keyword evidence="6" id="KW-0479">Metal-binding</keyword>
<feature type="domain" description="FAD-binding FR-type" evidence="13">
    <location>
        <begin position="182"/>
        <end position="395"/>
    </location>
</feature>
<dbReference type="PANTHER" id="PTHR19384">
    <property type="entry name" value="NITRIC OXIDE SYNTHASE-RELATED"/>
    <property type="match status" value="1"/>
</dbReference>
<dbReference type="PRINTS" id="PR00371">
    <property type="entry name" value="FPNCR"/>
</dbReference>
<dbReference type="CDD" id="cd06199">
    <property type="entry name" value="SiR"/>
    <property type="match status" value="1"/>
</dbReference>
<evidence type="ECO:0000256" key="9">
    <source>
        <dbReference type="ARBA" id="ARBA00023004"/>
    </source>
</evidence>
<dbReference type="EC" id="1.8.1.2" evidence="15"/>